<keyword evidence="1" id="KW-0408">Iron</keyword>
<dbReference type="CDD" id="cd09823">
    <property type="entry name" value="peroxinectin_like"/>
    <property type="match status" value="1"/>
</dbReference>
<comment type="caution">
    <text evidence="2">The sequence shown here is derived from an EMBL/GenBank/DDBJ whole genome shotgun (WGS) entry which is preliminary data.</text>
</comment>
<dbReference type="Gene3D" id="1.10.640.10">
    <property type="entry name" value="Haem peroxidase domain superfamily, animal type"/>
    <property type="match status" value="1"/>
</dbReference>
<dbReference type="SUPFAM" id="SSF48113">
    <property type="entry name" value="Heme-dependent peroxidases"/>
    <property type="match status" value="1"/>
</dbReference>
<keyword evidence="1" id="KW-0479">Metal-binding</keyword>
<accession>A0ABD0MC42</accession>
<dbReference type="InterPro" id="IPR019791">
    <property type="entry name" value="Haem_peroxidase_animal"/>
</dbReference>
<dbReference type="Pfam" id="PF03098">
    <property type="entry name" value="An_peroxidase"/>
    <property type="match status" value="2"/>
</dbReference>
<dbReference type="InterPro" id="IPR010255">
    <property type="entry name" value="Haem_peroxidase_sf"/>
</dbReference>
<gene>
    <name evidence="2" type="ORF">BaRGS_00000313</name>
</gene>
<dbReference type="EMBL" id="JACVVK020000001">
    <property type="protein sequence ID" value="KAK7508747.1"/>
    <property type="molecule type" value="Genomic_DNA"/>
</dbReference>
<sequence>MNWYITSAKNFIYYKGYDVPRLTSKSDPRRLLPSARMVSRNVHEPSAIKGHNLPELTNLVQVWGQFFAHDISGTPAHKGVAVYDYCVVYGGEFSMANTRSESSVRLLDWLYPRETPDGRDLKCCDGVFLTENQQIHRDAFNGGRCNPIYIPPMDRHFTYSCMNLARSMAAKRARDCDKNAPRELREQMNMLTAWIDASHIYGSKMKKADQLRVYRKGLLRVTAENLLPEDRNSTCVKEDPGDYCFLAGEKRVNEHAALMALHIVFHRFHNRLALKMSQMNPRWTDETIYQEVRRIMGAIMQHLTYHDWLPTVLGPSIMRQYGLNVLGPSSFGPTYWRYIRCEVQISRLLEQWLYGRSFSRTVAVTSFVGYKMNPTITNVFATAAFRFGHTMIPSLFTMGDNQVRLFTMFNRPKFILRDRGKGLKQMCSGIINDPVHHSDRFMSPDLSDRLFEDKNNVSMDLASLNIQRARDHGLPPYNDYRKYCNLPVYETFDEMYESEPERAEIFRRVYDDVKDIDIFAGGLSEKPLSGAVVGPTFACLIAKQFQALKFADRYWYESPDGPGSFKQDQLAEIRKMTLGRIMCMTAEMRNVPVNPLYKAGSFMSRGVLMPNGVFVTQNRYVACGDLPDLDYTKWYDPGAQISG</sequence>
<dbReference type="PROSITE" id="PS50292">
    <property type="entry name" value="PEROXIDASE_3"/>
    <property type="match status" value="1"/>
</dbReference>
<dbReference type="AlphaFoldDB" id="A0ABD0MC42"/>
<dbReference type="InterPro" id="IPR037120">
    <property type="entry name" value="Haem_peroxidase_sf_animal"/>
</dbReference>
<dbReference type="PANTHER" id="PTHR11475:SF134">
    <property type="entry name" value="LD42267P"/>
    <property type="match status" value="1"/>
</dbReference>
<keyword evidence="1" id="KW-0349">Heme</keyword>
<name>A0ABD0MC42_9CAEN</name>
<organism evidence="2 3">
    <name type="scientific">Batillaria attramentaria</name>
    <dbReference type="NCBI Taxonomy" id="370345"/>
    <lineage>
        <taxon>Eukaryota</taxon>
        <taxon>Metazoa</taxon>
        <taxon>Spiralia</taxon>
        <taxon>Lophotrochozoa</taxon>
        <taxon>Mollusca</taxon>
        <taxon>Gastropoda</taxon>
        <taxon>Caenogastropoda</taxon>
        <taxon>Sorbeoconcha</taxon>
        <taxon>Cerithioidea</taxon>
        <taxon>Batillariidae</taxon>
        <taxon>Batillaria</taxon>
    </lineage>
</organism>
<evidence type="ECO:0000313" key="2">
    <source>
        <dbReference type="EMBL" id="KAK7508747.1"/>
    </source>
</evidence>
<evidence type="ECO:0000313" key="3">
    <source>
        <dbReference type="Proteomes" id="UP001519460"/>
    </source>
</evidence>
<dbReference type="Proteomes" id="UP001519460">
    <property type="component" value="Unassembled WGS sequence"/>
</dbReference>
<protein>
    <submittedName>
        <fullName evidence="2">Uncharacterized protein</fullName>
    </submittedName>
</protein>
<evidence type="ECO:0000256" key="1">
    <source>
        <dbReference type="PIRSR" id="PIRSR619791-2"/>
    </source>
</evidence>
<dbReference type="PANTHER" id="PTHR11475">
    <property type="entry name" value="OXIDASE/PEROXIDASE"/>
    <property type="match status" value="1"/>
</dbReference>
<keyword evidence="3" id="KW-1185">Reference proteome</keyword>
<feature type="binding site" description="axial binding residue" evidence="1">
    <location>
        <position position="389"/>
    </location>
    <ligand>
        <name>heme b</name>
        <dbReference type="ChEBI" id="CHEBI:60344"/>
    </ligand>
    <ligandPart>
        <name>Fe</name>
        <dbReference type="ChEBI" id="CHEBI:18248"/>
    </ligandPart>
</feature>
<proteinExistence type="predicted"/>
<reference evidence="2 3" key="1">
    <citation type="journal article" date="2023" name="Sci. Data">
        <title>Genome assembly of the Korean intertidal mud-creeper Batillaria attramentaria.</title>
        <authorList>
            <person name="Patra A.K."/>
            <person name="Ho P.T."/>
            <person name="Jun S."/>
            <person name="Lee S.J."/>
            <person name="Kim Y."/>
            <person name="Won Y.J."/>
        </authorList>
    </citation>
    <scope>NUCLEOTIDE SEQUENCE [LARGE SCALE GENOMIC DNA]</scope>
    <source>
        <strain evidence="2">Wonlab-2016</strain>
    </source>
</reference>